<dbReference type="HAMAP" id="MF_01382">
    <property type="entry name" value="SecA"/>
    <property type="match status" value="1"/>
</dbReference>
<evidence type="ECO:0000256" key="15">
    <source>
        <dbReference type="HAMAP-Rule" id="MF_01382"/>
    </source>
</evidence>
<dbReference type="Proteomes" id="UP000229335">
    <property type="component" value="Unassembled WGS sequence"/>
</dbReference>
<dbReference type="SUPFAM" id="SSF81886">
    <property type="entry name" value="Helical scaffold and wing domains of SecA"/>
    <property type="match status" value="1"/>
</dbReference>
<comment type="similarity">
    <text evidence="3 15 16">Belongs to the SecA family.</text>
</comment>
<evidence type="ECO:0000256" key="9">
    <source>
        <dbReference type="ARBA" id="ARBA00022833"/>
    </source>
</evidence>
<dbReference type="PANTHER" id="PTHR30612:SF0">
    <property type="entry name" value="CHLOROPLAST PROTEIN-TRANSPORTING ATPASE"/>
    <property type="match status" value="1"/>
</dbReference>
<dbReference type="Gene3D" id="3.90.1440.10">
    <property type="entry name" value="SecA, preprotein cross-linking domain"/>
    <property type="match status" value="1"/>
</dbReference>
<evidence type="ECO:0000256" key="4">
    <source>
        <dbReference type="ARBA" id="ARBA00022448"/>
    </source>
</evidence>
<evidence type="ECO:0000256" key="7">
    <source>
        <dbReference type="ARBA" id="ARBA00022723"/>
    </source>
</evidence>
<keyword evidence="8 15" id="KW-0547">Nucleotide-binding</keyword>
<dbReference type="InterPro" id="IPR011116">
    <property type="entry name" value="SecA_Wing/Scaffold"/>
</dbReference>
<evidence type="ECO:0000259" key="18">
    <source>
        <dbReference type="PROSITE" id="PS51192"/>
    </source>
</evidence>
<dbReference type="InterPro" id="IPR014018">
    <property type="entry name" value="SecA_motor_DEAD"/>
</dbReference>
<feature type="binding site" evidence="15">
    <location>
        <position position="521"/>
    </location>
    <ligand>
        <name>ATP</name>
        <dbReference type="ChEBI" id="CHEBI:30616"/>
    </ligand>
</feature>
<dbReference type="GO" id="GO:0005524">
    <property type="term" value="F:ATP binding"/>
    <property type="evidence" value="ECO:0007669"/>
    <property type="project" value="UniProtKB-UniRule"/>
</dbReference>
<dbReference type="PROSITE" id="PS01312">
    <property type="entry name" value="SECA"/>
    <property type="match status" value="1"/>
</dbReference>
<evidence type="ECO:0000256" key="13">
    <source>
        <dbReference type="ARBA" id="ARBA00023010"/>
    </source>
</evidence>
<evidence type="ECO:0000256" key="14">
    <source>
        <dbReference type="ARBA" id="ARBA00023136"/>
    </source>
</evidence>
<keyword evidence="14 15" id="KW-0472">Membrane</keyword>
<dbReference type="InterPro" id="IPR004027">
    <property type="entry name" value="SEC_C_motif"/>
</dbReference>
<dbReference type="InterPro" id="IPR014001">
    <property type="entry name" value="Helicase_ATP-bd"/>
</dbReference>
<evidence type="ECO:0000256" key="10">
    <source>
        <dbReference type="ARBA" id="ARBA00022840"/>
    </source>
</evidence>
<dbReference type="PROSITE" id="PS51196">
    <property type="entry name" value="SECA_MOTOR_DEAD"/>
    <property type="match status" value="1"/>
</dbReference>
<dbReference type="GO" id="GO:0043952">
    <property type="term" value="P:protein transport by the Sec complex"/>
    <property type="evidence" value="ECO:0007669"/>
    <property type="project" value="TreeGrafter"/>
</dbReference>
<dbReference type="GO" id="GO:0008564">
    <property type="term" value="F:protein-exporting ATPase activity"/>
    <property type="evidence" value="ECO:0007669"/>
    <property type="project" value="UniProtKB-EC"/>
</dbReference>
<keyword evidence="12 15" id="KW-1278">Translocase</keyword>
<dbReference type="CDD" id="cd17928">
    <property type="entry name" value="DEXDc_SecA"/>
    <property type="match status" value="1"/>
</dbReference>
<dbReference type="SMART" id="SM00958">
    <property type="entry name" value="SecA_PP_bind"/>
    <property type="match status" value="1"/>
</dbReference>
<dbReference type="Pfam" id="PF07517">
    <property type="entry name" value="SecA_DEAD"/>
    <property type="match status" value="1"/>
</dbReference>
<dbReference type="InterPro" id="IPR036266">
    <property type="entry name" value="SecA_Wing/Scaffold_sf"/>
</dbReference>
<dbReference type="NCBIfam" id="NF009538">
    <property type="entry name" value="PRK12904.1"/>
    <property type="match status" value="1"/>
</dbReference>
<dbReference type="SUPFAM" id="SSF81767">
    <property type="entry name" value="Pre-protein crosslinking domain of SecA"/>
    <property type="match status" value="1"/>
</dbReference>
<dbReference type="InterPro" id="IPR044722">
    <property type="entry name" value="SecA_SF2_C"/>
</dbReference>
<evidence type="ECO:0000256" key="17">
    <source>
        <dbReference type="SAM" id="MobiDB-lite"/>
    </source>
</evidence>
<evidence type="ECO:0000256" key="5">
    <source>
        <dbReference type="ARBA" id="ARBA00022475"/>
    </source>
</evidence>
<evidence type="ECO:0000313" key="21">
    <source>
        <dbReference type="EMBL" id="PIT93543.1"/>
    </source>
</evidence>
<dbReference type="Pfam" id="PF01043">
    <property type="entry name" value="SecA_PP_bind"/>
    <property type="match status" value="1"/>
</dbReference>
<dbReference type="EC" id="7.4.2.8" evidence="15"/>
<dbReference type="InterPro" id="IPR000185">
    <property type="entry name" value="SecA"/>
</dbReference>
<keyword evidence="9" id="KW-0862">Zinc</keyword>
<dbReference type="PRINTS" id="PR00906">
    <property type="entry name" value="SECA"/>
</dbReference>
<evidence type="ECO:0000259" key="20">
    <source>
        <dbReference type="PROSITE" id="PS51196"/>
    </source>
</evidence>
<evidence type="ECO:0000313" key="22">
    <source>
        <dbReference type="Proteomes" id="UP000229335"/>
    </source>
</evidence>
<keyword evidence="4 15" id="KW-0813">Transport</keyword>
<comment type="function">
    <text evidence="15">Part of the Sec protein translocase complex. Interacts with the SecYEG preprotein conducting channel. Has a central role in coupling the hydrolysis of ATP to the transfer of proteins into and across the cell membrane, serving as an ATP-driven molecular motor driving the stepwise translocation of polypeptide chains across the membrane.</text>
</comment>
<comment type="catalytic activity">
    <reaction evidence="15">
        <text>ATP + H2O + cellular proteinSide 1 = ADP + phosphate + cellular proteinSide 2.</text>
        <dbReference type="EC" id="7.4.2.8"/>
    </reaction>
</comment>
<dbReference type="InterPro" id="IPR036670">
    <property type="entry name" value="SecA_X-link_sf"/>
</dbReference>
<dbReference type="InterPro" id="IPR001650">
    <property type="entry name" value="Helicase_C-like"/>
</dbReference>
<evidence type="ECO:0000256" key="8">
    <source>
        <dbReference type="ARBA" id="ARBA00022741"/>
    </source>
</evidence>
<evidence type="ECO:0000256" key="16">
    <source>
        <dbReference type="RuleBase" id="RU003874"/>
    </source>
</evidence>
<dbReference type="InterPro" id="IPR011115">
    <property type="entry name" value="SecA_DEAD"/>
</dbReference>
<evidence type="ECO:0000256" key="12">
    <source>
        <dbReference type="ARBA" id="ARBA00022967"/>
    </source>
</evidence>
<name>A0A2M6WL93_9BACT</name>
<evidence type="ECO:0000256" key="2">
    <source>
        <dbReference type="ARBA" id="ARBA00004170"/>
    </source>
</evidence>
<dbReference type="GO" id="GO:0006605">
    <property type="term" value="P:protein targeting"/>
    <property type="evidence" value="ECO:0007669"/>
    <property type="project" value="UniProtKB-UniRule"/>
</dbReference>
<evidence type="ECO:0000259" key="19">
    <source>
        <dbReference type="PROSITE" id="PS51194"/>
    </source>
</evidence>
<dbReference type="InterPro" id="IPR027417">
    <property type="entry name" value="P-loop_NTPase"/>
</dbReference>
<dbReference type="Gene3D" id="3.40.50.300">
    <property type="entry name" value="P-loop containing nucleotide triphosphate hydrolases"/>
    <property type="match status" value="2"/>
</dbReference>
<feature type="domain" description="Helicase ATP-binding" evidence="18">
    <location>
        <begin position="93"/>
        <end position="274"/>
    </location>
</feature>
<gene>
    <name evidence="15" type="primary">secA</name>
    <name evidence="21" type="ORF">COU00_03785</name>
</gene>
<keyword evidence="10 15" id="KW-0067">ATP-binding</keyword>
<evidence type="ECO:0000256" key="1">
    <source>
        <dbReference type="ARBA" id="ARBA00001947"/>
    </source>
</evidence>
<feature type="binding site" evidence="15">
    <location>
        <position position="91"/>
    </location>
    <ligand>
        <name>ATP</name>
        <dbReference type="ChEBI" id="CHEBI:30616"/>
    </ligand>
</feature>
<comment type="caution">
    <text evidence="21">The sequence shown here is derived from an EMBL/GenBank/DDBJ whole genome shotgun (WGS) entry which is preliminary data.</text>
</comment>
<dbReference type="GO" id="GO:0031522">
    <property type="term" value="C:cell envelope Sec protein transport complex"/>
    <property type="evidence" value="ECO:0007669"/>
    <property type="project" value="TreeGrafter"/>
</dbReference>
<comment type="cofactor">
    <cofactor evidence="1">
        <name>Zn(2+)</name>
        <dbReference type="ChEBI" id="CHEBI:29105"/>
    </cofactor>
</comment>
<keyword evidence="6 15" id="KW-0963">Cytoplasm</keyword>
<dbReference type="PROSITE" id="PS51192">
    <property type="entry name" value="HELICASE_ATP_BIND_1"/>
    <property type="match status" value="1"/>
</dbReference>
<proteinExistence type="inferred from homology"/>
<sequence length="929" mass="104211">MSLLTKIFGDPNEKVLREIKPLIEEINKLEPKFKDFSDDELRAEMEKFKNELAGKEWSEQKEILDKIFPEVFALIREAARRKLNQRHFDVQLLGGIVLHHGQIAEMRTGEGKTLTASLPVALNALAGRGVHVVTPNDYLSRVGGGWMAPVYHVLGISVSVIAHDFSGVYDPSYESAEEHGGDERLRHWRSVSRQEAYACDVTYGTNNEYGFDYLRDNMAPDLERMVQRGLHYAIVDEIDSILIDEARTPLIISAPAEESTDKYRQFAQLVTQLTENEDYNVDEKMRAASLTEDGLNKMEKLLGLKNIYTAGGVSDVHHIEQALRAHTLFRRDRDYVIKDGEIIIVDEFTGRMMPGRRYSEGLHQAIEAKESVQVQRESVTLATITFQNYFRMYQKLAGMTGTAVTEAEEFHKIYNLETVVIPTHRAMVRQDLTDLVYATEMGKFTAIVREIKRRHELGQPILVGTISIEKNEILADMLDRAGVPAQILNAKQHEKEAGIIAQAGKSGAVTIATNMAGRGVDIILGGSPPDETEAKKVKELGGLHVIGTERHESRRIDNQLRGRAGRQGDPGSSQFYLSMEDDLMRIFGGDRMKGIMSTLKVPEDMPIENRIIARSIEQAQKKVEANNFDIRKHLVEYDDVINKHRGAIYRRRRDALTPSPQPSPTKPGEGAGSESRVSGDILDMIMEEIALVVNFHTAGEDISAWNLIEIFETVKTIFPLPSDFADELKKLAQLKNPIEARQKIVEYINELAGKAYDELTKNINELVPSAQGEGKPSMPEIERQIIIRAIDEIWTEHLDAMDQMRKGIGLRGYGQRDPLIEYKKESYRLFQQLNELIRKQAVYSIFKIADAINLASPMLLQRAQKFIAPAEDAGSFASFKAGDGEEGSSITGGVQLAHDKTKNKFGGKVGRNDPCPCGSGLKFKKCHGK</sequence>
<keyword evidence="11 15" id="KW-0653">Protein transport</keyword>
<keyword evidence="5 15" id="KW-1003">Cell membrane</keyword>
<dbReference type="AlphaFoldDB" id="A0A2M6WL93"/>
<dbReference type="SMART" id="SM00490">
    <property type="entry name" value="HELICc"/>
    <property type="match status" value="1"/>
</dbReference>
<dbReference type="GO" id="GO:0046872">
    <property type="term" value="F:metal ion binding"/>
    <property type="evidence" value="ECO:0007669"/>
    <property type="project" value="UniProtKB-KW"/>
</dbReference>
<dbReference type="FunFam" id="3.90.1440.10:FF:000002">
    <property type="entry name" value="Protein translocase subunit SecA"/>
    <property type="match status" value="1"/>
</dbReference>
<dbReference type="NCBIfam" id="TIGR00963">
    <property type="entry name" value="secA"/>
    <property type="match status" value="1"/>
</dbReference>
<keyword evidence="13 15" id="KW-0811">Translocation</keyword>
<dbReference type="SMART" id="SM00957">
    <property type="entry name" value="SecA_DEAD"/>
    <property type="match status" value="1"/>
</dbReference>
<comment type="subcellular location">
    <subcellularLocation>
        <location evidence="15">Cell membrane</location>
        <topology evidence="15">Peripheral membrane protein</topology>
        <orientation evidence="15">Cytoplasmic side</orientation>
    </subcellularLocation>
    <subcellularLocation>
        <location evidence="15">Cytoplasm</location>
    </subcellularLocation>
    <subcellularLocation>
        <location evidence="2">Membrane</location>
        <topology evidence="2">Peripheral membrane protein</topology>
    </subcellularLocation>
    <text evidence="15">Distribution is 50-50.</text>
</comment>
<dbReference type="InterPro" id="IPR011130">
    <property type="entry name" value="SecA_preprotein_X-link_dom"/>
</dbReference>
<evidence type="ECO:0000256" key="11">
    <source>
        <dbReference type="ARBA" id="ARBA00022927"/>
    </source>
</evidence>
<accession>A0A2M6WL93</accession>
<dbReference type="CDD" id="cd18803">
    <property type="entry name" value="SF2_C_secA"/>
    <property type="match status" value="1"/>
</dbReference>
<dbReference type="GO" id="GO:0017038">
    <property type="term" value="P:protein import"/>
    <property type="evidence" value="ECO:0007669"/>
    <property type="project" value="InterPro"/>
</dbReference>
<keyword evidence="7" id="KW-0479">Metal-binding</keyword>
<dbReference type="Pfam" id="PF02810">
    <property type="entry name" value="SEC-C"/>
    <property type="match status" value="1"/>
</dbReference>
<feature type="region of interest" description="Disordered" evidence="17">
    <location>
        <begin position="651"/>
        <end position="676"/>
    </location>
</feature>
<dbReference type="PROSITE" id="PS51194">
    <property type="entry name" value="HELICASE_CTER"/>
    <property type="match status" value="1"/>
</dbReference>
<evidence type="ECO:0000256" key="3">
    <source>
        <dbReference type="ARBA" id="ARBA00007650"/>
    </source>
</evidence>
<feature type="binding site" evidence="15">
    <location>
        <begin position="109"/>
        <end position="113"/>
    </location>
    <ligand>
        <name>ATP</name>
        <dbReference type="ChEBI" id="CHEBI:30616"/>
    </ligand>
</feature>
<dbReference type="Pfam" id="PF21090">
    <property type="entry name" value="P-loop_SecA"/>
    <property type="match status" value="1"/>
</dbReference>
<dbReference type="PANTHER" id="PTHR30612">
    <property type="entry name" value="SECA INNER MEMBRANE COMPONENT OF SEC PROTEIN SECRETION SYSTEM"/>
    <property type="match status" value="1"/>
</dbReference>
<feature type="domain" description="Helicase C-terminal" evidence="19">
    <location>
        <begin position="443"/>
        <end position="634"/>
    </location>
</feature>
<dbReference type="EMBL" id="PFAS01000067">
    <property type="protein sequence ID" value="PIT93543.1"/>
    <property type="molecule type" value="Genomic_DNA"/>
</dbReference>
<dbReference type="SUPFAM" id="SSF52540">
    <property type="entry name" value="P-loop containing nucleoside triphosphate hydrolases"/>
    <property type="match status" value="2"/>
</dbReference>
<reference evidence="22" key="1">
    <citation type="submission" date="2017-09" db="EMBL/GenBank/DDBJ databases">
        <title>Depth-based differentiation of microbial function through sediment-hosted aquifers and enrichment of novel symbionts in the deep terrestrial subsurface.</title>
        <authorList>
            <person name="Probst A.J."/>
            <person name="Ladd B."/>
            <person name="Jarett J.K."/>
            <person name="Geller-Mcgrath D.E."/>
            <person name="Sieber C.M.K."/>
            <person name="Emerson J.B."/>
            <person name="Anantharaman K."/>
            <person name="Thomas B.C."/>
            <person name="Malmstrom R."/>
            <person name="Stieglmeier M."/>
            <person name="Klingl A."/>
            <person name="Woyke T."/>
            <person name="Ryan C.M."/>
            <person name="Banfield J.F."/>
        </authorList>
    </citation>
    <scope>NUCLEOTIDE SEQUENCE [LARGE SCALE GENOMIC DNA]</scope>
</reference>
<dbReference type="FunFam" id="3.40.50.300:FF:000429">
    <property type="entry name" value="Preprotein translocase subunit SecA"/>
    <property type="match status" value="1"/>
</dbReference>
<organism evidence="21 22">
    <name type="scientific">Candidatus Falkowbacteria bacterium CG10_big_fil_rev_8_21_14_0_10_43_11</name>
    <dbReference type="NCBI Taxonomy" id="1974568"/>
    <lineage>
        <taxon>Bacteria</taxon>
        <taxon>Candidatus Falkowiibacteriota</taxon>
    </lineage>
</organism>
<dbReference type="Gene3D" id="3.10.450.50">
    <property type="match status" value="1"/>
</dbReference>
<dbReference type="InterPro" id="IPR020937">
    <property type="entry name" value="SecA_CS"/>
</dbReference>
<dbReference type="Gene3D" id="1.10.3060.10">
    <property type="entry name" value="Helical scaffold and wing domains of SecA"/>
    <property type="match status" value="1"/>
</dbReference>
<protein>
    <recommendedName>
        <fullName evidence="15 16">Protein translocase subunit SecA</fullName>
        <ecNumber evidence="15">7.4.2.8</ecNumber>
    </recommendedName>
</protein>
<dbReference type="Pfam" id="PF07516">
    <property type="entry name" value="SecA_SW"/>
    <property type="match status" value="1"/>
</dbReference>
<dbReference type="GO" id="GO:0005886">
    <property type="term" value="C:plasma membrane"/>
    <property type="evidence" value="ECO:0007669"/>
    <property type="project" value="UniProtKB-SubCell"/>
</dbReference>
<feature type="domain" description="SecA family profile" evidence="20">
    <location>
        <begin position="1"/>
        <end position="608"/>
    </location>
</feature>
<evidence type="ECO:0000256" key="6">
    <source>
        <dbReference type="ARBA" id="ARBA00022490"/>
    </source>
</evidence>
<dbReference type="GO" id="GO:0005829">
    <property type="term" value="C:cytosol"/>
    <property type="evidence" value="ECO:0007669"/>
    <property type="project" value="TreeGrafter"/>
</dbReference>
<dbReference type="GO" id="GO:0065002">
    <property type="term" value="P:intracellular protein transmembrane transport"/>
    <property type="evidence" value="ECO:0007669"/>
    <property type="project" value="UniProtKB-UniRule"/>
</dbReference>
<comment type="subunit">
    <text evidence="15">Monomer and homodimer. Part of the essential Sec protein translocation apparatus which comprises SecA, SecYEG and auxiliary proteins SecDF. Other proteins may also be involved.</text>
</comment>